<feature type="domain" description="DEP" evidence="4">
    <location>
        <begin position="14"/>
        <end position="87"/>
    </location>
</feature>
<feature type="compositionally biased region" description="Basic and acidic residues" evidence="3">
    <location>
        <begin position="1103"/>
        <end position="1126"/>
    </location>
</feature>
<gene>
    <name evidence="6" type="ORF">LSH36_112g00063</name>
</gene>
<dbReference type="PANTHER" id="PTHR45920">
    <property type="entry name" value="FORMIN HOMOLOGY 2 DOMAIN CONTAINING, ISOFORM I"/>
    <property type="match status" value="1"/>
</dbReference>
<dbReference type="InterPro" id="IPR000591">
    <property type="entry name" value="DEP_dom"/>
</dbReference>
<dbReference type="Pfam" id="PF02181">
    <property type="entry name" value="FH2"/>
    <property type="match status" value="1"/>
</dbReference>
<feature type="compositionally biased region" description="Basic and acidic residues" evidence="3">
    <location>
        <begin position="262"/>
        <end position="275"/>
    </location>
</feature>
<feature type="compositionally biased region" description="Gly residues" evidence="3">
    <location>
        <begin position="1001"/>
        <end position="1013"/>
    </location>
</feature>
<evidence type="ECO:0000256" key="2">
    <source>
        <dbReference type="SAM" id="Coils"/>
    </source>
</evidence>
<feature type="compositionally biased region" description="Low complexity" evidence="3">
    <location>
        <begin position="1066"/>
        <end position="1080"/>
    </location>
</feature>
<dbReference type="PROSITE" id="PS51444">
    <property type="entry name" value="FH2"/>
    <property type="match status" value="1"/>
</dbReference>
<keyword evidence="2" id="KW-0175">Coiled coil</keyword>
<dbReference type="SMART" id="SM00498">
    <property type="entry name" value="FH2"/>
    <property type="match status" value="1"/>
</dbReference>
<feature type="compositionally biased region" description="Basic and acidic residues" evidence="3">
    <location>
        <begin position="1054"/>
        <end position="1063"/>
    </location>
</feature>
<dbReference type="GO" id="GO:0051015">
    <property type="term" value="F:actin filament binding"/>
    <property type="evidence" value="ECO:0007669"/>
    <property type="project" value="TreeGrafter"/>
</dbReference>
<dbReference type="CDD" id="cd04371">
    <property type="entry name" value="DEP"/>
    <property type="match status" value="1"/>
</dbReference>
<evidence type="ECO:0000259" key="5">
    <source>
        <dbReference type="PROSITE" id="PS51444"/>
    </source>
</evidence>
<evidence type="ECO:0000313" key="6">
    <source>
        <dbReference type="EMBL" id="KAK2161645.1"/>
    </source>
</evidence>
<feature type="compositionally biased region" description="Low complexity" evidence="3">
    <location>
        <begin position="210"/>
        <end position="222"/>
    </location>
</feature>
<name>A0AAD9JZL7_9ANNE</name>
<evidence type="ECO:0000313" key="7">
    <source>
        <dbReference type="Proteomes" id="UP001208570"/>
    </source>
</evidence>
<evidence type="ECO:0000256" key="3">
    <source>
        <dbReference type="SAM" id="MobiDB-lite"/>
    </source>
</evidence>
<dbReference type="PROSITE" id="PS50186">
    <property type="entry name" value="DEP"/>
    <property type="match status" value="1"/>
</dbReference>
<dbReference type="GO" id="GO:0035556">
    <property type="term" value="P:intracellular signal transduction"/>
    <property type="evidence" value="ECO:0007669"/>
    <property type="project" value="InterPro"/>
</dbReference>
<feature type="compositionally biased region" description="Polar residues" evidence="3">
    <location>
        <begin position="1351"/>
        <end position="1360"/>
    </location>
</feature>
<feature type="coiled-coil region" evidence="2">
    <location>
        <begin position="853"/>
        <end position="917"/>
    </location>
</feature>
<feature type="compositionally biased region" description="Polar residues" evidence="3">
    <location>
        <begin position="1292"/>
        <end position="1301"/>
    </location>
</feature>
<feature type="compositionally biased region" description="Pro residues" evidence="3">
    <location>
        <begin position="540"/>
        <end position="553"/>
    </location>
</feature>
<feature type="compositionally biased region" description="Polar residues" evidence="3">
    <location>
        <begin position="200"/>
        <end position="209"/>
    </location>
</feature>
<feature type="region of interest" description="Disordered" evidence="3">
    <location>
        <begin position="1185"/>
        <end position="1233"/>
    </location>
</feature>
<accession>A0AAD9JZL7</accession>
<dbReference type="InterPro" id="IPR036390">
    <property type="entry name" value="WH_DNA-bd_sf"/>
</dbReference>
<organism evidence="6 7">
    <name type="scientific">Paralvinella palmiformis</name>
    <dbReference type="NCBI Taxonomy" id="53620"/>
    <lineage>
        <taxon>Eukaryota</taxon>
        <taxon>Metazoa</taxon>
        <taxon>Spiralia</taxon>
        <taxon>Lophotrochozoa</taxon>
        <taxon>Annelida</taxon>
        <taxon>Polychaeta</taxon>
        <taxon>Sedentaria</taxon>
        <taxon>Canalipalpata</taxon>
        <taxon>Terebellida</taxon>
        <taxon>Terebelliformia</taxon>
        <taxon>Alvinellidae</taxon>
        <taxon>Paralvinella</taxon>
    </lineage>
</organism>
<protein>
    <recommendedName>
        <fullName evidence="8">FH2 domain-containing protein</fullName>
    </recommendedName>
</protein>
<comment type="similarity">
    <text evidence="1">Belongs to the formin homology family. Cappuccino subfamily.</text>
</comment>
<evidence type="ECO:0000259" key="4">
    <source>
        <dbReference type="PROSITE" id="PS50186"/>
    </source>
</evidence>
<feature type="domain" description="FH2" evidence="5">
    <location>
        <begin position="564"/>
        <end position="975"/>
    </location>
</feature>
<dbReference type="InterPro" id="IPR042201">
    <property type="entry name" value="FH2_Formin_sf"/>
</dbReference>
<dbReference type="Gene3D" id="1.20.58.2220">
    <property type="entry name" value="Formin, FH2 domain"/>
    <property type="match status" value="1"/>
</dbReference>
<feature type="region of interest" description="Disordered" evidence="3">
    <location>
        <begin position="124"/>
        <end position="282"/>
    </location>
</feature>
<dbReference type="Pfam" id="PF00610">
    <property type="entry name" value="DEP"/>
    <property type="match status" value="1"/>
</dbReference>
<evidence type="ECO:0000256" key="1">
    <source>
        <dbReference type="ARBA" id="ARBA00005271"/>
    </source>
</evidence>
<feature type="compositionally biased region" description="Basic and acidic residues" evidence="3">
    <location>
        <begin position="182"/>
        <end position="193"/>
    </location>
</feature>
<dbReference type="EMBL" id="JAODUP010000112">
    <property type="protein sequence ID" value="KAK2161645.1"/>
    <property type="molecule type" value="Genomic_DNA"/>
</dbReference>
<feature type="compositionally biased region" description="Basic and acidic residues" evidence="3">
    <location>
        <begin position="229"/>
        <end position="238"/>
    </location>
</feature>
<dbReference type="Gene3D" id="1.10.10.10">
    <property type="entry name" value="Winged helix-like DNA-binding domain superfamily/Winged helix DNA-binding domain"/>
    <property type="match status" value="1"/>
</dbReference>
<dbReference type="InterPro" id="IPR036388">
    <property type="entry name" value="WH-like_DNA-bd_sf"/>
</dbReference>
<proteinExistence type="inferred from homology"/>
<dbReference type="Proteomes" id="UP001208570">
    <property type="component" value="Unassembled WGS sequence"/>
</dbReference>
<dbReference type="PRINTS" id="PR00828">
    <property type="entry name" value="FORMIN"/>
</dbReference>
<dbReference type="InterPro" id="IPR015425">
    <property type="entry name" value="FH2_Formin"/>
</dbReference>
<evidence type="ECO:0008006" key="8">
    <source>
        <dbReference type="Google" id="ProtNLM"/>
    </source>
</evidence>
<dbReference type="GO" id="GO:0008017">
    <property type="term" value="F:microtubule binding"/>
    <property type="evidence" value="ECO:0007669"/>
    <property type="project" value="InterPro"/>
</dbReference>
<feature type="region of interest" description="Disordered" evidence="3">
    <location>
        <begin position="1320"/>
        <end position="1360"/>
    </location>
</feature>
<feature type="region of interest" description="Disordered" evidence="3">
    <location>
        <begin position="330"/>
        <end position="374"/>
    </location>
</feature>
<feature type="compositionally biased region" description="Polar residues" evidence="3">
    <location>
        <begin position="513"/>
        <end position="531"/>
    </location>
</feature>
<reference evidence="6" key="1">
    <citation type="journal article" date="2023" name="Mol. Biol. Evol.">
        <title>Third-Generation Sequencing Reveals the Adaptive Role of the Epigenome in Three Deep-Sea Polychaetes.</title>
        <authorList>
            <person name="Perez M."/>
            <person name="Aroh O."/>
            <person name="Sun Y."/>
            <person name="Lan Y."/>
            <person name="Juniper S.K."/>
            <person name="Young C.R."/>
            <person name="Angers B."/>
            <person name="Qian P.Y."/>
        </authorList>
    </citation>
    <scope>NUCLEOTIDE SEQUENCE</scope>
    <source>
        <strain evidence="6">P08H-3</strain>
    </source>
</reference>
<dbReference type="SMART" id="SM00049">
    <property type="entry name" value="DEP"/>
    <property type="match status" value="1"/>
</dbReference>
<feature type="compositionally biased region" description="Polar residues" evidence="3">
    <location>
        <begin position="342"/>
        <end position="362"/>
    </location>
</feature>
<feature type="region of interest" description="Disordered" evidence="3">
    <location>
        <begin position="471"/>
        <end position="556"/>
    </location>
</feature>
<dbReference type="GO" id="GO:0030866">
    <property type="term" value="P:cortical actin cytoskeleton organization"/>
    <property type="evidence" value="ECO:0007669"/>
    <property type="project" value="TreeGrafter"/>
</dbReference>
<dbReference type="GO" id="GO:0045010">
    <property type="term" value="P:actin nucleation"/>
    <property type="evidence" value="ECO:0007669"/>
    <property type="project" value="InterPro"/>
</dbReference>
<dbReference type="InterPro" id="IPR001265">
    <property type="entry name" value="Formin_Cappuccino_subfam"/>
</dbReference>
<feature type="compositionally biased region" description="Polar residues" evidence="3">
    <location>
        <begin position="146"/>
        <end position="163"/>
    </location>
</feature>
<dbReference type="PANTHER" id="PTHR45920:SF7">
    <property type="entry name" value="FORMIN-G"/>
    <property type="match status" value="1"/>
</dbReference>
<dbReference type="GO" id="GO:0005737">
    <property type="term" value="C:cytoplasm"/>
    <property type="evidence" value="ECO:0007669"/>
    <property type="project" value="TreeGrafter"/>
</dbReference>
<dbReference type="SUPFAM" id="SSF101447">
    <property type="entry name" value="Formin homology 2 domain (FH2 domain)"/>
    <property type="match status" value="1"/>
</dbReference>
<dbReference type="SUPFAM" id="SSF46785">
    <property type="entry name" value="Winged helix' DNA-binding domain"/>
    <property type="match status" value="1"/>
</dbReference>
<sequence>MPYCAVRMLRVLHVEMESARRQRDKAYRHLFKGSVLVSTLLEQDKERFDSREEAVRFGQRLLDGGHVQSIVGSKVFDDSVQLYRWTDDSIVEEAKKLVSSTSSNHIPKKRLTELINFQKEANDGGETLVSKQNKRNRAEQPVLSRARSTSPSQTTSFNESRTRSQNRIRSTRASKPVTSCQERNKCTSKDRGTAKRCRSFDSTSGSVKDNNNSNNAGRRSSSVPNANSGEKKSLRKEPSTPVQRSPQTFKIELSRNKPSKPAQEKKILEKTDEKPPSAPNQQVINDFTFHRSPQHVKIELKSTTSAKSVRNPQHTSIDFVSFVDFQMTPPVNPEQGKELHCNATSNDVTSTDESPANQSNDDGNARESRSPVDHDVISTCRYDGVEMPALDLDNLDFDSMRPTTEKMAKDSLAVMQRSVDTLTEQSHGYSDNEKVLLEEMKAMQTEHQKLIDFYEKKIDSLMNSINYIKDAVKSPTPGKGRSVAPPGGKTDAEKTADQNQRSSEHEADDADLQASTKLTPLSTAPHSPSNRALTPVTTSPAPPPVPPPPPPLLPSQISKVLRPTKPSIKPRVKMRPLFWNRIILDNKRQDQPNFWRNATEPNFDVSEFEKLFGRKSDSRTKEKASLHESLTPSKGPVKVQAAKILDDKRSKAVGIKMRSLHCTLDDIKHAVYSLDFSKVDVDSLQSLAEMRGTDDELSKIRQHLKEHPSVSLDKPEEFIWELSKLSYFPERAKCFALKKRFSETLFNIDQQLGTVDNACAELSKSDGVRRILELILAFGNYMNGGTQRGQADGFDLNILVKLKDVKAMDNSTTLLHFIVRQHCKENEENVGRKAAQFPLPDQSLMTSAAATSFVELGNDLRQLKRELSQYSKKAEEIYMNSENGIQQPFKEQMDDFFDSAEHMLEDQQTKVDETEKTFHDLLKYLLFVTKDEVMPNVFFSMWATFLDDYKRCWKEEQKRLAREMFEKIEEKRRERMRMVKRRRSMPLPDDHNNNCSSGGNNNSGGGGGGGNGNANGINLKQKFKAIRRKSEMTARLFRSQSVHNLNDVREEDWNDTRTTRSLRDYPSNSSTPSPSALRSSDAPSLRADPSSPEGVPGPDQDDVFSHAQDDRCRERGDAGKSSSDRNKLMSTFQLNLKKELKPTVTVTNPITNSPEQVTLRRDWKVARSDDAPLSVHARLRERWNRMSGEGQSPNADEKQERNGVGSKGRLDREKPLTRPKSSANLEDLKLLSGLKSPREPMKVDYKTDFVPGKLQPSKMFPFQSTPLSRARHLRSAENLTTDEEDSTGKPGPQTTAASLDNSPVRCGSVERLSMNFNSGKMASRSHFEQSPCDVAPSGSSHIETWRKLSRAGTQSNSSAR</sequence>
<feature type="region of interest" description="Disordered" evidence="3">
    <location>
        <begin position="1248"/>
        <end position="1304"/>
    </location>
</feature>
<keyword evidence="7" id="KW-1185">Reference proteome</keyword>
<comment type="caution">
    <text evidence="6">The sequence shown here is derived from an EMBL/GenBank/DDBJ whole genome shotgun (WGS) entry which is preliminary data.</text>
</comment>
<feature type="compositionally biased region" description="Basic and acidic residues" evidence="3">
    <location>
        <begin position="363"/>
        <end position="374"/>
    </location>
</feature>
<feature type="region of interest" description="Disordered" evidence="3">
    <location>
        <begin position="1054"/>
        <end position="1126"/>
    </location>
</feature>
<dbReference type="GO" id="GO:0005884">
    <property type="term" value="C:actin filament"/>
    <property type="evidence" value="ECO:0007669"/>
    <property type="project" value="InterPro"/>
</dbReference>
<feature type="region of interest" description="Disordered" evidence="3">
    <location>
        <begin position="978"/>
        <end position="1016"/>
    </location>
</feature>